<dbReference type="RefSeq" id="WP_014410951.1">
    <property type="nucleotide sequence ID" value="NZ_LAOO01000001.1"/>
</dbReference>
<gene>
    <name evidence="1" type="ORF">RPATATE_0534</name>
</gene>
<sequence>MQNRSVYNGREDSSAGSTYKLPLEVQCGKMSKKISCCLNIRFTE</sequence>
<evidence type="ECO:0000313" key="2">
    <source>
        <dbReference type="Proteomes" id="UP000035491"/>
    </source>
</evidence>
<comment type="caution">
    <text evidence="1">The sequence shown here is derived from an EMBL/GenBank/DDBJ whole genome shotgun (WGS) entry which is preliminary data.</text>
</comment>
<keyword evidence="2" id="KW-1185">Reference proteome</keyword>
<proteinExistence type="predicted"/>
<organism evidence="1 2">
    <name type="scientific">Rickettsia parkeri str. Tate's Hell</name>
    <dbReference type="NCBI Taxonomy" id="1359189"/>
    <lineage>
        <taxon>Bacteria</taxon>
        <taxon>Pseudomonadati</taxon>
        <taxon>Pseudomonadota</taxon>
        <taxon>Alphaproteobacteria</taxon>
        <taxon>Rickettsiales</taxon>
        <taxon>Rickettsiaceae</taxon>
        <taxon>Rickettsieae</taxon>
        <taxon>Rickettsia</taxon>
        <taxon>spotted fever group</taxon>
    </lineage>
</organism>
<reference evidence="1 2" key="1">
    <citation type="submission" date="2015-02" db="EMBL/GenBank/DDBJ databases">
        <title>Genome Sequencing of Rickettsiales.</title>
        <authorList>
            <person name="Daugherty S.C."/>
            <person name="Su Q."/>
            <person name="Abolude K."/>
            <person name="Beier-Sexton M."/>
            <person name="Carlyon J.A."/>
            <person name="Carter R."/>
            <person name="Day N.P."/>
            <person name="Dumler S.J."/>
            <person name="Dyachenko V."/>
            <person name="Godinez A."/>
            <person name="Kurtti T.J."/>
            <person name="Lichay M."/>
            <person name="Mullins K.E."/>
            <person name="Ott S."/>
            <person name="Pappas-Brown V."/>
            <person name="Paris D.H."/>
            <person name="Patel P."/>
            <person name="Richards A.L."/>
            <person name="Sadzewicz L."/>
            <person name="Sears K."/>
            <person name="Seidman D."/>
            <person name="Sengamalay N."/>
            <person name="Stenos J."/>
            <person name="Tallon L.J."/>
            <person name="Vincent G."/>
            <person name="Fraser C.M."/>
            <person name="Munderloh U."/>
            <person name="Dunning-Hotopp J.C."/>
        </authorList>
    </citation>
    <scope>NUCLEOTIDE SEQUENCE [LARGE SCALE GENOMIC DNA]</scope>
    <source>
        <strain evidence="1 2">Tate's Hell</strain>
    </source>
</reference>
<dbReference type="NCBIfam" id="TIGR01045">
    <property type="entry name" value="RPE1"/>
    <property type="match status" value="1"/>
</dbReference>
<evidence type="ECO:0000313" key="1">
    <source>
        <dbReference type="EMBL" id="KJW00142.1"/>
    </source>
</evidence>
<dbReference type="Proteomes" id="UP000035491">
    <property type="component" value="Unassembled WGS sequence"/>
</dbReference>
<accession>A0ABR5DN36</accession>
<dbReference type="EMBL" id="LAOO01000001">
    <property type="protein sequence ID" value="KJW00142.1"/>
    <property type="molecule type" value="Genomic_DNA"/>
</dbReference>
<protein>
    <submittedName>
        <fullName evidence="1">RPE1 domain protein</fullName>
    </submittedName>
</protein>
<name>A0ABR5DN36_RICPA</name>
<dbReference type="InterPro" id="IPR005728">
    <property type="entry name" value="RPE1"/>
</dbReference>